<protein>
    <submittedName>
        <fullName evidence="2">Uncharacterized protein</fullName>
    </submittedName>
</protein>
<feature type="compositionally biased region" description="Low complexity" evidence="1">
    <location>
        <begin position="222"/>
        <end position="244"/>
    </location>
</feature>
<feature type="compositionally biased region" description="Low complexity" evidence="1">
    <location>
        <begin position="7"/>
        <end position="34"/>
    </location>
</feature>
<organism evidence="2 3">
    <name type="scientific">Spizellomyces punctatus (strain DAOM BR117)</name>
    <dbReference type="NCBI Taxonomy" id="645134"/>
    <lineage>
        <taxon>Eukaryota</taxon>
        <taxon>Fungi</taxon>
        <taxon>Fungi incertae sedis</taxon>
        <taxon>Chytridiomycota</taxon>
        <taxon>Chytridiomycota incertae sedis</taxon>
        <taxon>Chytridiomycetes</taxon>
        <taxon>Spizellomycetales</taxon>
        <taxon>Spizellomycetaceae</taxon>
        <taxon>Spizellomyces</taxon>
    </lineage>
</organism>
<gene>
    <name evidence="2" type="ORF">SPPG_08341</name>
</gene>
<dbReference type="AlphaFoldDB" id="A0A0L0H5K8"/>
<dbReference type="VEuPathDB" id="FungiDB:SPPG_08341"/>
<proteinExistence type="predicted"/>
<dbReference type="InParanoid" id="A0A0L0H5K8"/>
<accession>A0A0L0H5K8</accession>
<evidence type="ECO:0000256" key="1">
    <source>
        <dbReference type="SAM" id="MobiDB-lite"/>
    </source>
</evidence>
<feature type="region of interest" description="Disordered" evidence="1">
    <location>
        <begin position="82"/>
        <end position="137"/>
    </location>
</feature>
<dbReference type="GeneID" id="27691510"/>
<dbReference type="OrthoDB" id="2122953at2759"/>
<reference evidence="2 3" key="1">
    <citation type="submission" date="2009-08" db="EMBL/GenBank/DDBJ databases">
        <title>The Genome Sequence of Spizellomyces punctatus strain DAOM BR117.</title>
        <authorList>
            <consortium name="The Broad Institute Genome Sequencing Platform"/>
            <person name="Russ C."/>
            <person name="Cuomo C."/>
            <person name="Shea T."/>
            <person name="Young S.K."/>
            <person name="Zeng Q."/>
            <person name="Koehrsen M."/>
            <person name="Haas B."/>
            <person name="Borodovsky M."/>
            <person name="Guigo R."/>
            <person name="Alvarado L."/>
            <person name="Berlin A."/>
            <person name="Bochicchio J."/>
            <person name="Borenstein D."/>
            <person name="Chapman S."/>
            <person name="Chen Z."/>
            <person name="Engels R."/>
            <person name="Freedman E."/>
            <person name="Gellesch M."/>
            <person name="Goldberg J."/>
            <person name="Griggs A."/>
            <person name="Gujja S."/>
            <person name="Heiman D."/>
            <person name="Hepburn T."/>
            <person name="Howarth C."/>
            <person name="Jen D."/>
            <person name="Larson L."/>
            <person name="Lewis B."/>
            <person name="Mehta T."/>
            <person name="Park D."/>
            <person name="Pearson M."/>
            <person name="Roberts A."/>
            <person name="Saif S."/>
            <person name="Shenoy N."/>
            <person name="Sisk P."/>
            <person name="Stolte C."/>
            <person name="Sykes S."/>
            <person name="Thomson T."/>
            <person name="Walk T."/>
            <person name="White J."/>
            <person name="Yandava C."/>
            <person name="Burger G."/>
            <person name="Gray M.W."/>
            <person name="Holland P.W.H."/>
            <person name="King N."/>
            <person name="Lang F.B.F."/>
            <person name="Roger A.J."/>
            <person name="Ruiz-Trillo I."/>
            <person name="Lander E."/>
            <person name="Nusbaum C."/>
        </authorList>
    </citation>
    <scope>NUCLEOTIDE SEQUENCE [LARGE SCALE GENOMIC DNA]</scope>
    <source>
        <strain evidence="2 3">DAOM BR117</strain>
    </source>
</reference>
<feature type="region of interest" description="Disordered" evidence="1">
    <location>
        <begin position="338"/>
        <end position="408"/>
    </location>
</feature>
<feature type="compositionally biased region" description="Basic and acidic residues" evidence="1">
    <location>
        <begin position="82"/>
        <end position="99"/>
    </location>
</feature>
<evidence type="ECO:0000313" key="2">
    <source>
        <dbReference type="EMBL" id="KNC96186.1"/>
    </source>
</evidence>
<dbReference type="RefSeq" id="XP_016604226.1">
    <property type="nucleotide sequence ID" value="XM_016756498.1"/>
</dbReference>
<feature type="region of interest" description="Disordered" evidence="1">
    <location>
        <begin position="149"/>
        <end position="294"/>
    </location>
</feature>
<dbReference type="Gene3D" id="1.20.120.230">
    <property type="entry name" value="Alpha-catenin/vinculin-like"/>
    <property type="match status" value="1"/>
</dbReference>
<sequence length="611" mass="65544">MLGIQTSASSSYRSPHSHSHSASSPSPSSSSRHSLQYYPLSPAFSTTSSTSASDFIPFSHKTHRSGCDACKLRAERIAEAKARVEDLKARRQREQREQQNGRSSSLPPWRPVGGGSSTFSEPVRSASPCPSVTSTASFSSRFDSIAPRIDTGLRDRSRRRSMLLRAETPTVSSGTRSSNLVDRPPWDSSFATERSRPAPRPVNRLFLEPSTTRSRSPEPSRSRTPSLRSPSSGSSRFAARRTSSMQTAVGQRPSSPVVRSPLPRASVNEPRILRGRSREEASAAPQSPAPAPTSDEELFQVVTANTEIHIVNNAPATLSVASEGPGDIEPASIFEVPAEQQTKTEEPATPPPEASEPETPHPDPPQLDSKADDIEALKAAFQSVDAITNGDQTPVNQVPENSMQSTDAVQGKDLCDAAYQPIDENHNDRTPTTDSGTKGTAPSSSALPHTPPSTPTPPHSTPPSPTPPLINLRPPRPKVDMSDLTALTNHISTTLATLESQHTTLTRSPTPSAKPLYIESAKSIISTARSISRSWRTPAQACADPILSARLLGSLDQVDALAGQMMVLTRMKERDEKDRDAGGQVLVCARNVVGCCLGALSELEAVGVRLR</sequence>
<dbReference type="OMA" id="DADMEHG"/>
<keyword evidence="3" id="KW-1185">Reference proteome</keyword>
<feature type="compositionally biased region" description="Pro residues" evidence="1">
    <location>
        <begin position="449"/>
        <end position="468"/>
    </location>
</feature>
<feature type="compositionally biased region" description="Polar residues" evidence="1">
    <location>
        <begin position="169"/>
        <end position="180"/>
    </location>
</feature>
<dbReference type="EMBL" id="KQ257470">
    <property type="protein sequence ID" value="KNC96186.1"/>
    <property type="molecule type" value="Genomic_DNA"/>
</dbReference>
<feature type="region of interest" description="Disordered" evidence="1">
    <location>
        <begin position="421"/>
        <end position="478"/>
    </location>
</feature>
<feature type="compositionally biased region" description="Polar residues" evidence="1">
    <location>
        <begin position="128"/>
        <end position="137"/>
    </location>
</feature>
<feature type="compositionally biased region" description="Low complexity" evidence="1">
    <location>
        <begin position="252"/>
        <end position="267"/>
    </location>
</feature>
<name>A0A0L0H5K8_SPIPD</name>
<evidence type="ECO:0000313" key="3">
    <source>
        <dbReference type="Proteomes" id="UP000053201"/>
    </source>
</evidence>
<dbReference type="Proteomes" id="UP000053201">
    <property type="component" value="Unassembled WGS sequence"/>
</dbReference>
<feature type="region of interest" description="Disordered" evidence="1">
    <location>
        <begin position="1"/>
        <end position="65"/>
    </location>
</feature>
<feature type="compositionally biased region" description="Polar residues" evidence="1">
    <location>
        <begin position="385"/>
        <end position="408"/>
    </location>
</feature>